<accession>A0A914CHE4</accession>
<dbReference type="WBParaSite" id="ACRNAN_scaffold1090.g13880.t1">
    <property type="protein sequence ID" value="ACRNAN_scaffold1090.g13880.t1"/>
    <property type="gene ID" value="ACRNAN_scaffold1090.g13880"/>
</dbReference>
<dbReference type="Proteomes" id="UP000887540">
    <property type="component" value="Unplaced"/>
</dbReference>
<evidence type="ECO:0000313" key="4">
    <source>
        <dbReference type="WBParaSite" id="ACRNAN_scaffold1090.g13880.t1"/>
    </source>
</evidence>
<sequence>MRWLSLFVISIILVQHFGMPFDFFDFLRTQLSQDETNSCRWPCHKKGPEDEWMRKQFFDDKGLPLKPDHQYKPLSYPNLQPLVPPEFSKFKP</sequence>
<feature type="chain" id="PRO_5037802022" evidence="2">
    <location>
        <begin position="19"/>
        <end position="92"/>
    </location>
</feature>
<organism evidence="3 4">
    <name type="scientific">Acrobeloides nanus</name>
    <dbReference type="NCBI Taxonomy" id="290746"/>
    <lineage>
        <taxon>Eukaryota</taxon>
        <taxon>Metazoa</taxon>
        <taxon>Ecdysozoa</taxon>
        <taxon>Nematoda</taxon>
        <taxon>Chromadorea</taxon>
        <taxon>Rhabditida</taxon>
        <taxon>Tylenchina</taxon>
        <taxon>Cephalobomorpha</taxon>
        <taxon>Cephaloboidea</taxon>
        <taxon>Cephalobidae</taxon>
        <taxon>Acrobeloides</taxon>
    </lineage>
</organism>
<name>A0A914CHE4_9BILA</name>
<evidence type="ECO:0000256" key="1">
    <source>
        <dbReference type="SAM" id="MobiDB-lite"/>
    </source>
</evidence>
<evidence type="ECO:0000256" key="2">
    <source>
        <dbReference type="SAM" id="SignalP"/>
    </source>
</evidence>
<keyword evidence="2" id="KW-0732">Signal</keyword>
<feature type="signal peptide" evidence="2">
    <location>
        <begin position="1"/>
        <end position="18"/>
    </location>
</feature>
<keyword evidence="3" id="KW-1185">Reference proteome</keyword>
<protein>
    <submittedName>
        <fullName evidence="4">Uncharacterized protein</fullName>
    </submittedName>
</protein>
<feature type="region of interest" description="Disordered" evidence="1">
    <location>
        <begin position="63"/>
        <end position="92"/>
    </location>
</feature>
<proteinExistence type="predicted"/>
<dbReference type="AlphaFoldDB" id="A0A914CHE4"/>
<evidence type="ECO:0000313" key="3">
    <source>
        <dbReference type="Proteomes" id="UP000887540"/>
    </source>
</evidence>
<reference evidence="4" key="1">
    <citation type="submission" date="2022-11" db="UniProtKB">
        <authorList>
            <consortium name="WormBaseParasite"/>
        </authorList>
    </citation>
    <scope>IDENTIFICATION</scope>
</reference>